<evidence type="ECO:0000259" key="6">
    <source>
        <dbReference type="Pfam" id="PF02826"/>
    </source>
</evidence>
<name>A0A1G9U8M5_9BACT</name>
<feature type="domain" description="D-isomer specific 2-hydroxyacid dehydrogenase NAD-binding" evidence="6">
    <location>
        <begin position="107"/>
        <end position="287"/>
    </location>
</feature>
<proteinExistence type="inferred from homology"/>
<gene>
    <name evidence="7" type="ORF">SAMN04488090_3723</name>
</gene>
<organism evidence="7 8">
    <name type="scientific">Siphonobacter aquaeclarae</name>
    <dbReference type="NCBI Taxonomy" id="563176"/>
    <lineage>
        <taxon>Bacteria</taxon>
        <taxon>Pseudomonadati</taxon>
        <taxon>Bacteroidota</taxon>
        <taxon>Cytophagia</taxon>
        <taxon>Cytophagales</taxon>
        <taxon>Cytophagaceae</taxon>
        <taxon>Siphonobacter</taxon>
    </lineage>
</organism>
<dbReference type="PROSITE" id="PS00671">
    <property type="entry name" value="D_2_HYDROXYACID_DH_3"/>
    <property type="match status" value="1"/>
</dbReference>
<dbReference type="Gene3D" id="3.40.50.720">
    <property type="entry name" value="NAD(P)-binding Rossmann-like Domain"/>
    <property type="match status" value="2"/>
</dbReference>
<dbReference type="FunFam" id="3.40.50.720:FF:000203">
    <property type="entry name" value="D-3-phosphoglycerate dehydrogenase (SerA)"/>
    <property type="match status" value="1"/>
</dbReference>
<evidence type="ECO:0000313" key="7">
    <source>
        <dbReference type="EMBL" id="SDM56291.1"/>
    </source>
</evidence>
<dbReference type="PANTHER" id="PTHR43761">
    <property type="entry name" value="D-ISOMER SPECIFIC 2-HYDROXYACID DEHYDROGENASE FAMILY PROTEIN (AFU_ORTHOLOGUE AFUA_1G13630)"/>
    <property type="match status" value="1"/>
</dbReference>
<feature type="domain" description="D-isomer specific 2-hydroxyacid dehydrogenase catalytic" evidence="5">
    <location>
        <begin position="21"/>
        <end position="318"/>
    </location>
</feature>
<keyword evidence="3" id="KW-0520">NAD</keyword>
<keyword evidence="2 4" id="KW-0560">Oxidoreductase</keyword>
<dbReference type="InterPro" id="IPR029753">
    <property type="entry name" value="D-isomer_DH_CS"/>
</dbReference>
<dbReference type="OrthoDB" id="1522997at2"/>
<dbReference type="Proteomes" id="UP000198901">
    <property type="component" value="Unassembled WGS sequence"/>
</dbReference>
<evidence type="ECO:0000259" key="5">
    <source>
        <dbReference type="Pfam" id="PF00389"/>
    </source>
</evidence>
<dbReference type="InterPro" id="IPR006140">
    <property type="entry name" value="D-isomer_DH_NAD-bd"/>
</dbReference>
<dbReference type="InterPro" id="IPR036291">
    <property type="entry name" value="NAD(P)-bd_dom_sf"/>
</dbReference>
<evidence type="ECO:0000256" key="4">
    <source>
        <dbReference type="RuleBase" id="RU003719"/>
    </source>
</evidence>
<dbReference type="PROSITE" id="PS00670">
    <property type="entry name" value="D_2_HYDROXYACID_DH_2"/>
    <property type="match status" value="1"/>
</dbReference>
<dbReference type="InterPro" id="IPR050418">
    <property type="entry name" value="D-iso_2-hydroxyacid_DH_PdxB"/>
</dbReference>
<evidence type="ECO:0000256" key="2">
    <source>
        <dbReference type="ARBA" id="ARBA00023002"/>
    </source>
</evidence>
<dbReference type="GO" id="GO:0051287">
    <property type="term" value="F:NAD binding"/>
    <property type="evidence" value="ECO:0007669"/>
    <property type="project" value="InterPro"/>
</dbReference>
<evidence type="ECO:0000256" key="1">
    <source>
        <dbReference type="ARBA" id="ARBA00005854"/>
    </source>
</evidence>
<accession>A0A1G9U8M5</accession>
<dbReference type="SUPFAM" id="SSF51735">
    <property type="entry name" value="NAD(P)-binding Rossmann-fold domains"/>
    <property type="match status" value="1"/>
</dbReference>
<evidence type="ECO:0000256" key="3">
    <source>
        <dbReference type="ARBA" id="ARBA00023027"/>
    </source>
</evidence>
<dbReference type="SUPFAM" id="SSF52283">
    <property type="entry name" value="Formate/glycerate dehydrogenase catalytic domain-like"/>
    <property type="match status" value="1"/>
</dbReference>
<dbReference type="Pfam" id="PF02826">
    <property type="entry name" value="2-Hacid_dh_C"/>
    <property type="match status" value="1"/>
</dbReference>
<dbReference type="STRING" id="563176.SAMN04488090_3723"/>
<protein>
    <submittedName>
        <fullName evidence="7">Glycerate dehydrogenase</fullName>
    </submittedName>
</protein>
<keyword evidence="8" id="KW-1185">Reference proteome</keyword>
<dbReference type="CDD" id="cd12162">
    <property type="entry name" value="2-Hacid_dh_4"/>
    <property type="match status" value="1"/>
</dbReference>
<dbReference type="PANTHER" id="PTHR43761:SF1">
    <property type="entry name" value="D-ISOMER SPECIFIC 2-HYDROXYACID DEHYDROGENASE CATALYTIC DOMAIN-CONTAINING PROTEIN-RELATED"/>
    <property type="match status" value="1"/>
</dbReference>
<sequence>MNIVLLDGYTLNPGDLDWSPLSSLGNFKVYDRVKAHEIVDAASGAEILLTNKAQISREVLDQLPDVRYIGITATGYNIVDIEAARERGIPVTNVSDYGSQAVAQHTFALLLHFTNDVARLGQSVAEKKWQHNPDFCYWFNPLTELAGKTLGLIGFGNIAKEVAKIGHAFGMRVITHRRNPKSEPAYAFVENVSQEKLFRESDVISLHCPLTDDTRGLINAERLGWMKPTSFLINTGRGPLIVEQDLADALHAGTIAGAGLDVLSVEPPVGGNPLADAPNCVITPHVAWVATEARRRLMQLAADNIAAFLEGTPKNVVNGI</sequence>
<comment type="similarity">
    <text evidence="1 4">Belongs to the D-isomer specific 2-hydroxyacid dehydrogenase family.</text>
</comment>
<reference evidence="7 8" key="1">
    <citation type="submission" date="2016-10" db="EMBL/GenBank/DDBJ databases">
        <authorList>
            <person name="de Groot N.N."/>
        </authorList>
    </citation>
    <scope>NUCLEOTIDE SEQUENCE [LARGE SCALE GENOMIC DNA]</scope>
    <source>
        <strain evidence="7 8">DSM 21668</strain>
    </source>
</reference>
<dbReference type="RefSeq" id="WP_093205729.1">
    <property type="nucleotide sequence ID" value="NZ_FNGS01000007.1"/>
</dbReference>
<dbReference type="EMBL" id="FNGS01000007">
    <property type="protein sequence ID" value="SDM56291.1"/>
    <property type="molecule type" value="Genomic_DNA"/>
</dbReference>
<dbReference type="GO" id="GO:0016616">
    <property type="term" value="F:oxidoreductase activity, acting on the CH-OH group of donors, NAD or NADP as acceptor"/>
    <property type="evidence" value="ECO:0007669"/>
    <property type="project" value="InterPro"/>
</dbReference>
<dbReference type="InterPro" id="IPR006139">
    <property type="entry name" value="D-isomer_2_OHA_DH_cat_dom"/>
</dbReference>
<dbReference type="Pfam" id="PF00389">
    <property type="entry name" value="2-Hacid_dh"/>
    <property type="match status" value="1"/>
</dbReference>
<evidence type="ECO:0000313" key="8">
    <source>
        <dbReference type="Proteomes" id="UP000198901"/>
    </source>
</evidence>
<dbReference type="AlphaFoldDB" id="A0A1G9U8M5"/>